<keyword evidence="3" id="KW-1185">Reference proteome</keyword>
<sequence>MSIWNSSTSHIPGRKIQLRSSSRLLSWRVDGPSGTKRRVLCNWIMFWLGIVFSTLLSMFAIMNSALVVLFHPWLKVHSIFLLPTPCSCSISLFLLPSPRPQILAREKSSAGRPTSLHSSLLGTSDQEHRYLHSVNVHRIVVAKPNSSKWELGSAAAVSRLTSHITK</sequence>
<name>A0A1Y1ZMU2_9PLEO</name>
<evidence type="ECO:0000313" key="2">
    <source>
        <dbReference type="EMBL" id="ORY11135.1"/>
    </source>
</evidence>
<keyword evidence="1" id="KW-1133">Transmembrane helix</keyword>
<organism evidence="2 3">
    <name type="scientific">Clohesyomyces aquaticus</name>
    <dbReference type="NCBI Taxonomy" id="1231657"/>
    <lineage>
        <taxon>Eukaryota</taxon>
        <taxon>Fungi</taxon>
        <taxon>Dikarya</taxon>
        <taxon>Ascomycota</taxon>
        <taxon>Pezizomycotina</taxon>
        <taxon>Dothideomycetes</taxon>
        <taxon>Pleosporomycetidae</taxon>
        <taxon>Pleosporales</taxon>
        <taxon>Lindgomycetaceae</taxon>
        <taxon>Clohesyomyces</taxon>
    </lineage>
</organism>
<reference evidence="2 3" key="1">
    <citation type="submission" date="2016-07" db="EMBL/GenBank/DDBJ databases">
        <title>Pervasive Adenine N6-methylation of Active Genes in Fungi.</title>
        <authorList>
            <consortium name="DOE Joint Genome Institute"/>
            <person name="Mondo S.J."/>
            <person name="Dannebaum R.O."/>
            <person name="Kuo R.C."/>
            <person name="Labutti K."/>
            <person name="Haridas S."/>
            <person name="Kuo A."/>
            <person name="Salamov A."/>
            <person name="Ahrendt S.R."/>
            <person name="Lipzen A."/>
            <person name="Sullivan W."/>
            <person name="Andreopoulos W.B."/>
            <person name="Clum A."/>
            <person name="Lindquist E."/>
            <person name="Daum C."/>
            <person name="Ramamoorthy G.K."/>
            <person name="Gryganskyi A."/>
            <person name="Culley D."/>
            <person name="Magnuson J.K."/>
            <person name="James T.Y."/>
            <person name="O'Malley M.A."/>
            <person name="Stajich J.E."/>
            <person name="Spatafora J.W."/>
            <person name="Visel A."/>
            <person name="Grigoriev I.V."/>
        </authorList>
    </citation>
    <scope>NUCLEOTIDE SEQUENCE [LARGE SCALE GENOMIC DNA]</scope>
    <source>
        <strain evidence="2 3">CBS 115471</strain>
    </source>
</reference>
<keyword evidence="1" id="KW-0472">Membrane</keyword>
<feature type="transmembrane region" description="Helical" evidence="1">
    <location>
        <begin position="76"/>
        <end position="95"/>
    </location>
</feature>
<protein>
    <submittedName>
        <fullName evidence="2">Uncharacterized protein</fullName>
    </submittedName>
</protein>
<gene>
    <name evidence="2" type="ORF">BCR34DRAFT_565738</name>
</gene>
<dbReference type="EMBL" id="MCFA01000064">
    <property type="protein sequence ID" value="ORY11135.1"/>
    <property type="molecule type" value="Genomic_DNA"/>
</dbReference>
<evidence type="ECO:0000256" key="1">
    <source>
        <dbReference type="SAM" id="Phobius"/>
    </source>
</evidence>
<dbReference type="Proteomes" id="UP000193144">
    <property type="component" value="Unassembled WGS sequence"/>
</dbReference>
<keyword evidence="1" id="KW-0812">Transmembrane</keyword>
<dbReference type="AlphaFoldDB" id="A0A1Y1ZMU2"/>
<evidence type="ECO:0000313" key="3">
    <source>
        <dbReference type="Proteomes" id="UP000193144"/>
    </source>
</evidence>
<accession>A0A1Y1ZMU2</accession>
<proteinExistence type="predicted"/>
<feature type="transmembrane region" description="Helical" evidence="1">
    <location>
        <begin position="44"/>
        <end position="70"/>
    </location>
</feature>
<comment type="caution">
    <text evidence="2">The sequence shown here is derived from an EMBL/GenBank/DDBJ whole genome shotgun (WGS) entry which is preliminary data.</text>
</comment>